<reference evidence="1 2" key="1">
    <citation type="submission" date="2018-06" db="EMBL/GenBank/DDBJ databases">
        <authorList>
            <consortium name="Pathogen Informatics"/>
            <person name="Doyle S."/>
        </authorList>
    </citation>
    <scope>NUCLEOTIDE SEQUENCE [LARGE SCALE GENOMIC DNA]</scope>
    <source>
        <strain evidence="1 2">NCTC9637</strain>
    </source>
</reference>
<sequence length="93" mass="10331">MRFAAAKVGIKHQPFFVVVLQQHNALVGLAALIDGGNHHSRWVGKFRIAGLTQPAFKQRQGFSRKIVATQTATGVFTAQMRNLLEFVVIRHGH</sequence>
<dbReference type="AlphaFoldDB" id="A0A377W1D5"/>
<evidence type="ECO:0000313" key="1">
    <source>
        <dbReference type="EMBL" id="STT48319.1"/>
    </source>
</evidence>
<protein>
    <submittedName>
        <fullName evidence="1">Uncharacterized protein</fullName>
    </submittedName>
</protein>
<accession>A0A377W1D5</accession>
<proteinExistence type="predicted"/>
<dbReference type="EMBL" id="UGLB01000003">
    <property type="protein sequence ID" value="STT48319.1"/>
    <property type="molecule type" value="Genomic_DNA"/>
</dbReference>
<evidence type="ECO:0000313" key="2">
    <source>
        <dbReference type="Proteomes" id="UP000255099"/>
    </source>
</evidence>
<dbReference type="Proteomes" id="UP000255099">
    <property type="component" value="Unassembled WGS sequence"/>
</dbReference>
<name>A0A377W1D5_KLEPN</name>
<organism evidence="1 2">
    <name type="scientific">Klebsiella pneumoniae</name>
    <dbReference type="NCBI Taxonomy" id="573"/>
    <lineage>
        <taxon>Bacteria</taxon>
        <taxon>Pseudomonadati</taxon>
        <taxon>Pseudomonadota</taxon>
        <taxon>Gammaproteobacteria</taxon>
        <taxon>Enterobacterales</taxon>
        <taxon>Enterobacteriaceae</taxon>
        <taxon>Klebsiella/Raoultella group</taxon>
        <taxon>Klebsiella</taxon>
        <taxon>Klebsiella pneumoniae complex</taxon>
    </lineage>
</organism>
<gene>
    <name evidence="1" type="ORF">NCTC9637_03263</name>
</gene>